<dbReference type="AlphaFoldDB" id="A0AAW2XXS9"/>
<accession>A0AAW2XXS9</accession>
<sequence>MKAPLLMSKIRLGLPQKNDTYRCVVRASDCFMPNLFCRKHISPAQTTNNTVQAGADSMGSLTVIVPGENSTLKVEILNNTIPKELQESINLPLGSH</sequence>
<dbReference type="EMBL" id="JACGWN010000002">
    <property type="protein sequence ID" value="KAL0458944.1"/>
    <property type="molecule type" value="Genomic_DNA"/>
</dbReference>
<organism evidence="1">
    <name type="scientific">Sesamum latifolium</name>
    <dbReference type="NCBI Taxonomy" id="2727402"/>
    <lineage>
        <taxon>Eukaryota</taxon>
        <taxon>Viridiplantae</taxon>
        <taxon>Streptophyta</taxon>
        <taxon>Embryophyta</taxon>
        <taxon>Tracheophyta</taxon>
        <taxon>Spermatophyta</taxon>
        <taxon>Magnoliopsida</taxon>
        <taxon>eudicotyledons</taxon>
        <taxon>Gunneridae</taxon>
        <taxon>Pentapetalae</taxon>
        <taxon>asterids</taxon>
        <taxon>lamiids</taxon>
        <taxon>Lamiales</taxon>
        <taxon>Pedaliaceae</taxon>
        <taxon>Sesamum</taxon>
    </lineage>
</organism>
<gene>
    <name evidence="1" type="ORF">Slati_0521600</name>
</gene>
<proteinExistence type="predicted"/>
<reference evidence="1" key="2">
    <citation type="journal article" date="2024" name="Plant">
        <title>Genomic evolution and insights into agronomic trait innovations of Sesamum species.</title>
        <authorList>
            <person name="Miao H."/>
            <person name="Wang L."/>
            <person name="Qu L."/>
            <person name="Liu H."/>
            <person name="Sun Y."/>
            <person name="Le M."/>
            <person name="Wang Q."/>
            <person name="Wei S."/>
            <person name="Zheng Y."/>
            <person name="Lin W."/>
            <person name="Duan Y."/>
            <person name="Cao H."/>
            <person name="Xiong S."/>
            <person name="Wang X."/>
            <person name="Wei L."/>
            <person name="Li C."/>
            <person name="Ma Q."/>
            <person name="Ju M."/>
            <person name="Zhao R."/>
            <person name="Li G."/>
            <person name="Mu C."/>
            <person name="Tian Q."/>
            <person name="Mei H."/>
            <person name="Zhang T."/>
            <person name="Gao T."/>
            <person name="Zhang H."/>
        </authorList>
    </citation>
    <scope>NUCLEOTIDE SEQUENCE</scope>
    <source>
        <strain evidence="1">KEN1</strain>
    </source>
</reference>
<reference evidence="1" key="1">
    <citation type="submission" date="2020-06" db="EMBL/GenBank/DDBJ databases">
        <authorList>
            <person name="Li T."/>
            <person name="Hu X."/>
            <person name="Zhang T."/>
            <person name="Song X."/>
            <person name="Zhang H."/>
            <person name="Dai N."/>
            <person name="Sheng W."/>
            <person name="Hou X."/>
            <person name="Wei L."/>
        </authorList>
    </citation>
    <scope>NUCLEOTIDE SEQUENCE</scope>
    <source>
        <strain evidence="1">KEN1</strain>
        <tissue evidence="1">Leaf</tissue>
    </source>
</reference>
<comment type="caution">
    <text evidence="1">The sequence shown here is derived from an EMBL/GenBank/DDBJ whole genome shotgun (WGS) entry which is preliminary data.</text>
</comment>
<evidence type="ECO:0000313" key="1">
    <source>
        <dbReference type="EMBL" id="KAL0458944.1"/>
    </source>
</evidence>
<name>A0AAW2XXS9_9LAMI</name>
<protein>
    <submittedName>
        <fullName evidence="1">Uncharacterized protein</fullName>
    </submittedName>
</protein>